<protein>
    <submittedName>
        <fullName evidence="1">Pathogenicity locus</fullName>
    </submittedName>
</protein>
<name>A0A1I3PTP3_HALDA</name>
<organism evidence="1 2">
    <name type="scientific">Halobacillus dabanensis</name>
    <dbReference type="NCBI Taxonomy" id="240302"/>
    <lineage>
        <taxon>Bacteria</taxon>
        <taxon>Bacillati</taxon>
        <taxon>Bacillota</taxon>
        <taxon>Bacilli</taxon>
        <taxon>Bacillales</taxon>
        <taxon>Bacillaceae</taxon>
        <taxon>Halobacillus</taxon>
    </lineage>
</organism>
<gene>
    <name evidence="1" type="ORF">SAMN04487936_101435</name>
</gene>
<accession>A0A1I3PTP3</accession>
<proteinExistence type="predicted"/>
<dbReference type="EMBL" id="FOSB01000001">
    <property type="protein sequence ID" value="SFJ24687.1"/>
    <property type="molecule type" value="Genomic_DNA"/>
</dbReference>
<dbReference type="OrthoDB" id="666031at2"/>
<dbReference type="Pfam" id="PF11731">
    <property type="entry name" value="Cdd1"/>
    <property type="match status" value="1"/>
</dbReference>
<sequence>MKIPLTKEERVKLRQHKIKIAALADLSTDQLTAVLKTTEQRAKTVRGLASFQSVPSVGLQLAEKMVDHLGFTSLDELKGEDAAELFDQLEASMGVWTDACVEDQIRCLVYHAENPDSKKVWHEFTRERKAYRKHHGYPSTRPGTPWYEKEEC</sequence>
<dbReference type="RefSeq" id="WP_075034886.1">
    <property type="nucleotide sequence ID" value="NZ_FOSB01000001.1"/>
</dbReference>
<evidence type="ECO:0000313" key="2">
    <source>
        <dbReference type="Proteomes" id="UP000183557"/>
    </source>
</evidence>
<dbReference type="InterPro" id="IPR021725">
    <property type="entry name" value="Cdd1"/>
</dbReference>
<keyword evidence="2" id="KW-1185">Reference proteome</keyword>
<reference evidence="2" key="1">
    <citation type="submission" date="2016-10" db="EMBL/GenBank/DDBJ databases">
        <authorList>
            <person name="Varghese N."/>
            <person name="Submissions S."/>
        </authorList>
    </citation>
    <scope>NUCLEOTIDE SEQUENCE [LARGE SCALE GENOMIC DNA]</scope>
    <source>
        <strain evidence="2">CGMCC 1.3704</strain>
    </source>
</reference>
<dbReference type="AlphaFoldDB" id="A0A1I3PTP3"/>
<evidence type="ECO:0000313" key="1">
    <source>
        <dbReference type="EMBL" id="SFJ24687.1"/>
    </source>
</evidence>
<dbReference type="Proteomes" id="UP000183557">
    <property type="component" value="Unassembled WGS sequence"/>
</dbReference>